<evidence type="ECO:0000259" key="6">
    <source>
        <dbReference type="PROSITE" id="PS51161"/>
    </source>
</evidence>
<dbReference type="InterPro" id="IPR020872">
    <property type="entry name" value="2PKG"/>
</dbReference>
<evidence type="ECO:0000256" key="2">
    <source>
        <dbReference type="ARBA" id="ARBA00022741"/>
    </source>
</evidence>
<dbReference type="SUPFAM" id="SSF52540">
    <property type="entry name" value="P-loop containing nucleoside triphosphate hydrolases"/>
    <property type="match status" value="1"/>
</dbReference>
<dbReference type="Gene3D" id="3.40.50.300">
    <property type="entry name" value="P-loop containing nucleotide triphosphate hydrolases"/>
    <property type="match status" value="1"/>
</dbReference>
<dbReference type="GO" id="GO:0016774">
    <property type="term" value="F:phosphotransferase activity, carboxyl group as acceptor"/>
    <property type="evidence" value="ECO:0007669"/>
    <property type="project" value="UniProtKB-UniRule"/>
</dbReference>
<keyword evidence="1 5" id="KW-0808">Transferase</keyword>
<keyword evidence="4 5" id="KW-0067">ATP-binding</keyword>
<evidence type="ECO:0000256" key="4">
    <source>
        <dbReference type="ARBA" id="ARBA00022840"/>
    </source>
</evidence>
<dbReference type="InterPro" id="IPR027417">
    <property type="entry name" value="P-loop_NTPase"/>
</dbReference>
<evidence type="ECO:0000256" key="3">
    <source>
        <dbReference type="ARBA" id="ARBA00022777"/>
    </source>
</evidence>
<dbReference type="InterPro" id="IPR005144">
    <property type="entry name" value="ATP-cone_dom"/>
</dbReference>
<keyword evidence="3 5" id="KW-0418">Kinase</keyword>
<evidence type="ECO:0000313" key="7">
    <source>
        <dbReference type="EMBL" id="ANF23432.1"/>
    </source>
</evidence>
<dbReference type="PANTHER" id="PTHR33477">
    <property type="entry name" value="P-LOOP NTPASE DOMAIN-CONTAINING PROTEIN LPA1 HOMOLOG 1"/>
    <property type="match status" value="1"/>
</dbReference>
<dbReference type="KEGG" id="tpie:A7C91_09855"/>
<dbReference type="RefSeq" id="WP_068667083.1">
    <property type="nucleotide sequence ID" value="NZ_CP015520.1"/>
</dbReference>
<dbReference type="OrthoDB" id="358692at2157"/>
<dbReference type="Proteomes" id="UP000076969">
    <property type="component" value="Chromosome"/>
</dbReference>
<protein>
    <recommendedName>
        <fullName evidence="5">2-phosphoglycerate kinase</fullName>
        <shortName evidence="5">2PGK</shortName>
        <ecNumber evidence="5">2.7.2.16</ecNumber>
    </recommendedName>
</protein>
<feature type="domain" description="ATP-cone" evidence="6">
    <location>
        <begin position="1"/>
        <end position="89"/>
    </location>
</feature>
<dbReference type="PROSITE" id="PS51161">
    <property type="entry name" value="ATP_CONE"/>
    <property type="match status" value="1"/>
</dbReference>
<dbReference type="STRING" id="1712654.A7C91_09855"/>
<evidence type="ECO:0000256" key="5">
    <source>
        <dbReference type="HAMAP-Rule" id="MF_00769"/>
    </source>
</evidence>
<comment type="function">
    <text evidence="5">Catalyzes the phosphorylation of 2-phosphoglycerate to 2,3-diphosphoglycerate. Involved in the biosynthesis of cyclic 2,3-bisphosphoglycerate, a thermoprotectant.</text>
</comment>
<name>A0A172WIX6_9EURY</name>
<dbReference type="GO" id="GO:0016301">
    <property type="term" value="F:kinase activity"/>
    <property type="evidence" value="ECO:0007669"/>
    <property type="project" value="UniProtKB-KW"/>
</dbReference>
<comment type="pathway">
    <text evidence="5">Thermoadapter biosynthesis; cyclic 2,3-diphosphoglycerate biosynthesis; cyclic 2,3-diphosphoglycerate from 2-phospho-D-glycerate: step 1/2.</text>
</comment>
<sequence>MIIVTDPERKIRLPFSRGILTRSITLAGVDVGIAYIIATEVQKELKERKRKLITTEDIHELTYQKLLDHGLKEAAKRYLLWRQLRRLKVPITILLGGATGVGKSTIATELAFRLGIRSVIGTDTIREVMRKIIAPELLPDLHTSSFLAWKVIGAGRKENSPLIRGFENQVQHVSVGVNAVLERAYKEGFNAIIEGIHLVPGYIELRENSFMYVITVDGRKDLEARFYERARYSKRPVDYYLKHIEAILEIQDFLIERAREHGVPVLNNVELENTINTIMEDIMERLMERIGEKLTSPSP</sequence>
<dbReference type="Pfam" id="PF03477">
    <property type="entry name" value="ATP-cone"/>
    <property type="match status" value="1"/>
</dbReference>
<gene>
    <name evidence="5" type="primary">pgk2</name>
    <name evidence="7" type="ORF">A7C91_09855</name>
</gene>
<dbReference type="AlphaFoldDB" id="A0A172WIX6"/>
<keyword evidence="2 5" id="KW-0547">Nucleotide-binding</keyword>
<dbReference type="GeneID" id="28496499"/>
<reference evidence="8" key="1">
    <citation type="journal article" date="2016" name="Syst. Appl. Microbiol.">
        <title>Thermococcus piezophilus sp. nov., a novel hyperthermophilic and piezophilic archaeon with a broad pressure range for growth, isolated from a deepest hydrothermal vent at the Mid-Cayman Rise.</title>
        <authorList>
            <person name="Dalmasso C."/>
            <person name="Oger P."/>
            <person name="Selva G."/>
            <person name="Courtine D."/>
            <person name="L'Haridon S."/>
            <person name="Garlaschelli A."/>
            <person name="Roussel E."/>
            <person name="Miyazaki J."/>
            <person name="Reveillaud J."/>
            <person name="Jebbar M."/>
            <person name="Takai K."/>
            <person name="Maignien L."/>
            <person name="Alain K."/>
        </authorList>
    </citation>
    <scope>NUCLEOTIDE SEQUENCE [LARGE SCALE GENOMIC DNA]</scope>
    <source>
        <strain evidence="8">CDGS</strain>
    </source>
</reference>
<keyword evidence="8" id="KW-1185">Reference proteome</keyword>
<dbReference type="PANTHER" id="PTHR33477:SF3">
    <property type="entry name" value="P-LOOP NTPASE DOMAIN-CONTAINING PROTEIN LPA1 HOMOLOG 1"/>
    <property type="match status" value="1"/>
</dbReference>
<evidence type="ECO:0000256" key="1">
    <source>
        <dbReference type="ARBA" id="ARBA00022679"/>
    </source>
</evidence>
<comment type="similarity">
    <text evidence="5">Belongs to the 2-phosphoglycerate kinase family.</text>
</comment>
<dbReference type="UniPathway" id="UPA00551">
    <property type="reaction ID" value="UER00609"/>
</dbReference>
<dbReference type="GO" id="GO:0005524">
    <property type="term" value="F:ATP binding"/>
    <property type="evidence" value="ECO:0007669"/>
    <property type="project" value="UniProtKB-UniRule"/>
</dbReference>
<dbReference type="NCBIfam" id="NF003259">
    <property type="entry name" value="PRK04220.1"/>
    <property type="match status" value="1"/>
</dbReference>
<dbReference type="EC" id="2.7.2.16" evidence="5"/>
<proteinExistence type="inferred from homology"/>
<dbReference type="HAMAP" id="MF_00769">
    <property type="entry name" value="2PGK"/>
    <property type="match status" value="1"/>
</dbReference>
<organism evidence="7 8">
    <name type="scientific">Thermococcus piezophilus</name>
    <dbReference type="NCBI Taxonomy" id="1712654"/>
    <lineage>
        <taxon>Archaea</taxon>
        <taxon>Methanobacteriati</taxon>
        <taxon>Methanobacteriota</taxon>
        <taxon>Thermococci</taxon>
        <taxon>Thermococcales</taxon>
        <taxon>Thermococcaceae</taxon>
        <taxon>Thermococcus</taxon>
    </lineage>
</organism>
<evidence type="ECO:0000313" key="8">
    <source>
        <dbReference type="Proteomes" id="UP000076969"/>
    </source>
</evidence>
<comment type="catalytic activity">
    <reaction evidence="5">
        <text>(2R)-2-phosphoglycerate + ATP = (2R)-2,3-bisphosphoglycerate + ADP + H(+)</text>
        <dbReference type="Rhea" id="RHEA:42408"/>
        <dbReference type="ChEBI" id="CHEBI:15378"/>
        <dbReference type="ChEBI" id="CHEBI:30616"/>
        <dbReference type="ChEBI" id="CHEBI:58248"/>
        <dbReference type="ChEBI" id="CHEBI:58289"/>
        <dbReference type="ChEBI" id="CHEBI:456216"/>
        <dbReference type="EC" id="2.7.2.16"/>
    </reaction>
</comment>
<dbReference type="EMBL" id="CP015520">
    <property type="protein sequence ID" value="ANF23432.1"/>
    <property type="molecule type" value="Genomic_DNA"/>
</dbReference>
<accession>A0A172WIX6</accession>
<comment type="cofactor">
    <cofactor evidence="5">
        <name>a divalent metal cation</name>
        <dbReference type="ChEBI" id="CHEBI:60240"/>
    </cofactor>
</comment>